<dbReference type="EMBL" id="JAIWYP010000004">
    <property type="protein sequence ID" value="KAH3831283.1"/>
    <property type="molecule type" value="Genomic_DNA"/>
</dbReference>
<organism evidence="1 2">
    <name type="scientific">Dreissena polymorpha</name>
    <name type="common">Zebra mussel</name>
    <name type="synonym">Mytilus polymorpha</name>
    <dbReference type="NCBI Taxonomy" id="45954"/>
    <lineage>
        <taxon>Eukaryota</taxon>
        <taxon>Metazoa</taxon>
        <taxon>Spiralia</taxon>
        <taxon>Lophotrochozoa</taxon>
        <taxon>Mollusca</taxon>
        <taxon>Bivalvia</taxon>
        <taxon>Autobranchia</taxon>
        <taxon>Heteroconchia</taxon>
        <taxon>Euheterodonta</taxon>
        <taxon>Imparidentia</taxon>
        <taxon>Neoheterodontei</taxon>
        <taxon>Myida</taxon>
        <taxon>Dreissenoidea</taxon>
        <taxon>Dreissenidae</taxon>
        <taxon>Dreissena</taxon>
    </lineage>
</organism>
<dbReference type="AlphaFoldDB" id="A0A9D4HC85"/>
<accession>A0A9D4HC85</accession>
<evidence type="ECO:0000313" key="2">
    <source>
        <dbReference type="Proteomes" id="UP000828390"/>
    </source>
</evidence>
<proteinExistence type="predicted"/>
<name>A0A9D4HC85_DREPO</name>
<gene>
    <name evidence="1" type="ORF">DPMN_104545</name>
</gene>
<reference evidence="1" key="1">
    <citation type="journal article" date="2019" name="bioRxiv">
        <title>The Genome of the Zebra Mussel, Dreissena polymorpha: A Resource for Invasive Species Research.</title>
        <authorList>
            <person name="McCartney M.A."/>
            <person name="Auch B."/>
            <person name="Kono T."/>
            <person name="Mallez S."/>
            <person name="Zhang Y."/>
            <person name="Obille A."/>
            <person name="Becker A."/>
            <person name="Abrahante J.E."/>
            <person name="Garbe J."/>
            <person name="Badalamenti J.P."/>
            <person name="Herman A."/>
            <person name="Mangelson H."/>
            <person name="Liachko I."/>
            <person name="Sullivan S."/>
            <person name="Sone E.D."/>
            <person name="Koren S."/>
            <person name="Silverstein K.A.T."/>
            <person name="Beckman K.B."/>
            <person name="Gohl D.M."/>
        </authorList>
    </citation>
    <scope>NUCLEOTIDE SEQUENCE</scope>
    <source>
        <strain evidence="1">Duluth1</strain>
        <tissue evidence="1">Whole animal</tissue>
    </source>
</reference>
<sequence>MHLGATKDSYFKSGFRSGTISGQHTFSVSGVENTRWLKLLMNPAKVPLQIYEVSVMGYPACK</sequence>
<dbReference type="Proteomes" id="UP000828390">
    <property type="component" value="Unassembled WGS sequence"/>
</dbReference>
<evidence type="ECO:0008006" key="3">
    <source>
        <dbReference type="Google" id="ProtNLM"/>
    </source>
</evidence>
<keyword evidence="2" id="KW-1185">Reference proteome</keyword>
<reference evidence="1" key="2">
    <citation type="submission" date="2020-11" db="EMBL/GenBank/DDBJ databases">
        <authorList>
            <person name="McCartney M.A."/>
            <person name="Auch B."/>
            <person name="Kono T."/>
            <person name="Mallez S."/>
            <person name="Becker A."/>
            <person name="Gohl D.M."/>
            <person name="Silverstein K.A.T."/>
            <person name="Koren S."/>
            <person name="Bechman K.B."/>
            <person name="Herman A."/>
            <person name="Abrahante J.E."/>
            <person name="Garbe J."/>
        </authorList>
    </citation>
    <scope>NUCLEOTIDE SEQUENCE</scope>
    <source>
        <strain evidence="1">Duluth1</strain>
        <tissue evidence="1">Whole animal</tissue>
    </source>
</reference>
<protein>
    <recommendedName>
        <fullName evidence="3">F5/8 type C domain-containing protein</fullName>
    </recommendedName>
</protein>
<comment type="caution">
    <text evidence="1">The sequence shown here is derived from an EMBL/GenBank/DDBJ whole genome shotgun (WGS) entry which is preliminary data.</text>
</comment>
<evidence type="ECO:0000313" key="1">
    <source>
        <dbReference type="EMBL" id="KAH3831283.1"/>
    </source>
</evidence>